<dbReference type="InterPro" id="IPR035924">
    <property type="entry name" value="FlaG-like_sf"/>
</dbReference>
<dbReference type="PANTHER" id="PTHR37166">
    <property type="entry name" value="PROTEIN FLAG"/>
    <property type="match status" value="1"/>
</dbReference>
<organism evidence="1 2">
    <name type="scientific">Shewanella surugensis</name>
    <dbReference type="NCBI Taxonomy" id="212020"/>
    <lineage>
        <taxon>Bacteria</taxon>
        <taxon>Pseudomonadati</taxon>
        <taxon>Pseudomonadota</taxon>
        <taxon>Gammaproteobacteria</taxon>
        <taxon>Alteromonadales</taxon>
        <taxon>Shewanellaceae</taxon>
        <taxon>Shewanella</taxon>
    </lineage>
</organism>
<evidence type="ECO:0000313" key="1">
    <source>
        <dbReference type="EMBL" id="MCL1125457.1"/>
    </source>
</evidence>
<comment type="caution">
    <text evidence="1">The sequence shown here is derived from an EMBL/GenBank/DDBJ whole genome shotgun (WGS) entry which is preliminary data.</text>
</comment>
<dbReference type="SUPFAM" id="SSF160214">
    <property type="entry name" value="FlaG-like"/>
    <property type="match status" value="1"/>
</dbReference>
<proteinExistence type="predicted"/>
<keyword evidence="1" id="KW-0282">Flagellum</keyword>
<accession>A0ABT0LDQ0</accession>
<sequence>MNVMEINVTESLLSALATVIPIEAVSGENQTDDRSPTSWRADDKLGRKVIQDVDKAEAPQTNQARLQNVLDSLSSMQALQRTALQFSLDEAAGKSVIRVVDLESGMLIRQLPSEAALVLLQKLDEIKGLLIETQV</sequence>
<dbReference type="PANTHER" id="PTHR37166:SF1">
    <property type="entry name" value="PROTEIN FLAG"/>
    <property type="match status" value="1"/>
</dbReference>
<keyword evidence="1" id="KW-0966">Cell projection</keyword>
<evidence type="ECO:0000313" key="2">
    <source>
        <dbReference type="Proteomes" id="UP001203423"/>
    </source>
</evidence>
<dbReference type="Pfam" id="PF03646">
    <property type="entry name" value="FlaG"/>
    <property type="match status" value="1"/>
</dbReference>
<dbReference type="EMBL" id="JAKIKS010000049">
    <property type="protein sequence ID" value="MCL1125457.1"/>
    <property type="molecule type" value="Genomic_DNA"/>
</dbReference>
<gene>
    <name evidence="1" type="ORF">L2764_13445</name>
</gene>
<dbReference type="Proteomes" id="UP001203423">
    <property type="component" value="Unassembled WGS sequence"/>
</dbReference>
<dbReference type="RefSeq" id="WP_248940769.1">
    <property type="nucleotide sequence ID" value="NZ_JAKIKS010000049.1"/>
</dbReference>
<dbReference type="Gene3D" id="3.30.160.170">
    <property type="entry name" value="FlaG-like"/>
    <property type="match status" value="1"/>
</dbReference>
<keyword evidence="1" id="KW-0969">Cilium</keyword>
<protein>
    <submittedName>
        <fullName evidence="1">Flagellar protein FlaG</fullName>
    </submittedName>
</protein>
<keyword evidence="2" id="KW-1185">Reference proteome</keyword>
<name>A0ABT0LDQ0_9GAMM</name>
<dbReference type="InterPro" id="IPR005186">
    <property type="entry name" value="FlaG"/>
</dbReference>
<reference evidence="1 2" key="1">
    <citation type="submission" date="2022-01" db="EMBL/GenBank/DDBJ databases">
        <title>Whole genome-based taxonomy of the Shewanellaceae.</title>
        <authorList>
            <person name="Martin-Rodriguez A.J."/>
        </authorList>
    </citation>
    <scope>NUCLEOTIDE SEQUENCE [LARGE SCALE GENOMIC DNA]</scope>
    <source>
        <strain evidence="1 2">DSM 17177</strain>
    </source>
</reference>